<proteinExistence type="predicted"/>
<comment type="caution">
    <text evidence="1">The sequence shown here is derived from an EMBL/GenBank/DDBJ whole genome shotgun (WGS) entry which is preliminary data.</text>
</comment>
<dbReference type="AlphaFoldDB" id="A0A9D4Q5N6"/>
<keyword evidence="2" id="KW-1185">Reference proteome</keyword>
<reference evidence="1" key="2">
    <citation type="submission" date="2021-09" db="EMBL/GenBank/DDBJ databases">
        <authorList>
            <person name="Jia N."/>
            <person name="Wang J."/>
            <person name="Shi W."/>
            <person name="Du L."/>
            <person name="Sun Y."/>
            <person name="Zhan W."/>
            <person name="Jiang J."/>
            <person name="Wang Q."/>
            <person name="Zhang B."/>
            <person name="Ji P."/>
            <person name="Sakyi L.B."/>
            <person name="Cui X."/>
            <person name="Yuan T."/>
            <person name="Jiang B."/>
            <person name="Yang W."/>
            <person name="Lam T.T.-Y."/>
            <person name="Chang Q."/>
            <person name="Ding S."/>
            <person name="Wang X."/>
            <person name="Zhu J."/>
            <person name="Ruan X."/>
            <person name="Zhao L."/>
            <person name="Wei J."/>
            <person name="Que T."/>
            <person name="Du C."/>
            <person name="Cheng J."/>
            <person name="Dai P."/>
            <person name="Han X."/>
            <person name="Huang E."/>
            <person name="Gao Y."/>
            <person name="Liu J."/>
            <person name="Shao H."/>
            <person name="Ye R."/>
            <person name="Li L."/>
            <person name="Wei W."/>
            <person name="Wang X."/>
            <person name="Wang C."/>
            <person name="Huo Q."/>
            <person name="Li W."/>
            <person name="Guo W."/>
            <person name="Chen H."/>
            <person name="Chen S."/>
            <person name="Zhou L."/>
            <person name="Zhou L."/>
            <person name="Ni X."/>
            <person name="Tian J."/>
            <person name="Zhou Y."/>
            <person name="Sheng Y."/>
            <person name="Liu T."/>
            <person name="Pan Y."/>
            <person name="Xia L."/>
            <person name="Li J."/>
            <person name="Zhao F."/>
            <person name="Cao W."/>
        </authorList>
    </citation>
    <scope>NUCLEOTIDE SEQUENCE</scope>
    <source>
        <strain evidence="1">Rsan-2018</strain>
        <tissue evidence="1">Larvae</tissue>
    </source>
</reference>
<organism evidence="1 2">
    <name type="scientific">Rhipicephalus sanguineus</name>
    <name type="common">Brown dog tick</name>
    <name type="synonym">Ixodes sanguineus</name>
    <dbReference type="NCBI Taxonomy" id="34632"/>
    <lineage>
        <taxon>Eukaryota</taxon>
        <taxon>Metazoa</taxon>
        <taxon>Ecdysozoa</taxon>
        <taxon>Arthropoda</taxon>
        <taxon>Chelicerata</taxon>
        <taxon>Arachnida</taxon>
        <taxon>Acari</taxon>
        <taxon>Parasitiformes</taxon>
        <taxon>Ixodida</taxon>
        <taxon>Ixodoidea</taxon>
        <taxon>Ixodidae</taxon>
        <taxon>Rhipicephalinae</taxon>
        <taxon>Rhipicephalus</taxon>
        <taxon>Rhipicephalus</taxon>
    </lineage>
</organism>
<name>A0A9D4Q5N6_RHISA</name>
<dbReference type="VEuPathDB" id="VectorBase:RSAN_027349"/>
<accession>A0A9D4Q5N6</accession>
<evidence type="ECO:0000313" key="1">
    <source>
        <dbReference type="EMBL" id="KAH7968470.1"/>
    </source>
</evidence>
<sequence length="252" mass="28659">MEPPLSVVLRFGFRPISGVAEFFRPNNLRKRKKLVNAKYVYDVQELEGTVSARCNSQGQRISRGGLISAPKLIEAVNLIDLPNVQVQGNRLPAYGLIVPTYSSSRRSQNMETLKLKREAERLKLTRLINKIEAMLTKESVTEEELCILNEHLKHLHNDLRATDSHIVPLLSTTVAQAELYRVVDYNARATVTSAKLWYRIRQLQESKKRVLLAMSTEPVQRTPTLLSNFRKLKFDDQPLLHSGHLFGSSSVN</sequence>
<dbReference type="Proteomes" id="UP000821837">
    <property type="component" value="Unassembled WGS sequence"/>
</dbReference>
<evidence type="ECO:0000313" key="2">
    <source>
        <dbReference type="Proteomes" id="UP000821837"/>
    </source>
</evidence>
<reference evidence="1" key="1">
    <citation type="journal article" date="2020" name="Cell">
        <title>Large-Scale Comparative Analyses of Tick Genomes Elucidate Their Genetic Diversity and Vector Capacities.</title>
        <authorList>
            <consortium name="Tick Genome and Microbiome Consortium (TIGMIC)"/>
            <person name="Jia N."/>
            <person name="Wang J."/>
            <person name="Shi W."/>
            <person name="Du L."/>
            <person name="Sun Y."/>
            <person name="Zhan W."/>
            <person name="Jiang J.F."/>
            <person name="Wang Q."/>
            <person name="Zhang B."/>
            <person name="Ji P."/>
            <person name="Bell-Sakyi L."/>
            <person name="Cui X.M."/>
            <person name="Yuan T.T."/>
            <person name="Jiang B.G."/>
            <person name="Yang W.F."/>
            <person name="Lam T.T."/>
            <person name="Chang Q.C."/>
            <person name="Ding S.J."/>
            <person name="Wang X.J."/>
            <person name="Zhu J.G."/>
            <person name="Ruan X.D."/>
            <person name="Zhao L."/>
            <person name="Wei J.T."/>
            <person name="Ye R.Z."/>
            <person name="Que T.C."/>
            <person name="Du C.H."/>
            <person name="Zhou Y.H."/>
            <person name="Cheng J.X."/>
            <person name="Dai P.F."/>
            <person name="Guo W.B."/>
            <person name="Han X.H."/>
            <person name="Huang E.J."/>
            <person name="Li L.F."/>
            <person name="Wei W."/>
            <person name="Gao Y.C."/>
            <person name="Liu J.Z."/>
            <person name="Shao H.Z."/>
            <person name="Wang X."/>
            <person name="Wang C.C."/>
            <person name="Yang T.C."/>
            <person name="Huo Q.B."/>
            <person name="Li W."/>
            <person name="Chen H.Y."/>
            <person name="Chen S.E."/>
            <person name="Zhou L.G."/>
            <person name="Ni X.B."/>
            <person name="Tian J.H."/>
            <person name="Sheng Y."/>
            <person name="Liu T."/>
            <person name="Pan Y.S."/>
            <person name="Xia L.Y."/>
            <person name="Li J."/>
            <person name="Zhao F."/>
            <person name="Cao W.C."/>
        </authorList>
    </citation>
    <scope>NUCLEOTIDE SEQUENCE</scope>
    <source>
        <strain evidence="1">Rsan-2018</strain>
    </source>
</reference>
<protein>
    <submittedName>
        <fullName evidence="1">Uncharacterized protein</fullName>
    </submittedName>
</protein>
<gene>
    <name evidence="1" type="ORF">HPB52_008548</name>
</gene>
<dbReference type="EMBL" id="JABSTV010001248">
    <property type="protein sequence ID" value="KAH7968470.1"/>
    <property type="molecule type" value="Genomic_DNA"/>
</dbReference>